<dbReference type="Proteomes" id="UP000294933">
    <property type="component" value="Unassembled WGS sequence"/>
</dbReference>
<proteinExistence type="predicted"/>
<gene>
    <name evidence="1" type="ORF">BD410DRAFT_449261</name>
</gene>
<protein>
    <submittedName>
        <fullName evidence="1">Uncharacterized protein</fullName>
    </submittedName>
</protein>
<sequence length="124" mass="14243">MPRNPLDDYDLKPGVLVPYGIIDLPFCSGTVELVRRTDVNSDKVSYVRMRMMEATPTSQACNDSHRSHVDDLMRFTNHFESLGTYSEFVIYVDENFKKWVVVAVPKHDMPPGYFPPEIEKTGKD</sequence>
<evidence type="ECO:0000313" key="1">
    <source>
        <dbReference type="EMBL" id="TDL19070.1"/>
    </source>
</evidence>
<reference evidence="1 2" key="1">
    <citation type="submission" date="2018-06" db="EMBL/GenBank/DDBJ databases">
        <title>A transcriptomic atlas of mushroom development highlights an independent origin of complex multicellularity.</title>
        <authorList>
            <consortium name="DOE Joint Genome Institute"/>
            <person name="Krizsan K."/>
            <person name="Almasi E."/>
            <person name="Merenyi Z."/>
            <person name="Sahu N."/>
            <person name="Viragh M."/>
            <person name="Koszo T."/>
            <person name="Mondo S."/>
            <person name="Kiss B."/>
            <person name="Balint B."/>
            <person name="Kues U."/>
            <person name="Barry K."/>
            <person name="Hegedus J.C."/>
            <person name="Henrissat B."/>
            <person name="Johnson J."/>
            <person name="Lipzen A."/>
            <person name="Ohm R."/>
            <person name="Nagy I."/>
            <person name="Pangilinan J."/>
            <person name="Yan J."/>
            <person name="Xiong Y."/>
            <person name="Grigoriev I.V."/>
            <person name="Hibbett D.S."/>
            <person name="Nagy L.G."/>
        </authorList>
    </citation>
    <scope>NUCLEOTIDE SEQUENCE [LARGE SCALE GENOMIC DNA]</scope>
    <source>
        <strain evidence="1 2">SZMC22713</strain>
    </source>
</reference>
<dbReference type="EMBL" id="ML170200">
    <property type="protein sequence ID" value="TDL19070.1"/>
    <property type="molecule type" value="Genomic_DNA"/>
</dbReference>
<name>A0A4Y7PX10_9AGAM</name>
<organism evidence="1 2">
    <name type="scientific">Rickenella mellea</name>
    <dbReference type="NCBI Taxonomy" id="50990"/>
    <lineage>
        <taxon>Eukaryota</taxon>
        <taxon>Fungi</taxon>
        <taxon>Dikarya</taxon>
        <taxon>Basidiomycota</taxon>
        <taxon>Agaricomycotina</taxon>
        <taxon>Agaricomycetes</taxon>
        <taxon>Hymenochaetales</taxon>
        <taxon>Rickenellaceae</taxon>
        <taxon>Rickenella</taxon>
    </lineage>
</organism>
<accession>A0A4Y7PX10</accession>
<dbReference type="VEuPathDB" id="FungiDB:BD410DRAFT_449261"/>
<evidence type="ECO:0000313" key="2">
    <source>
        <dbReference type="Proteomes" id="UP000294933"/>
    </source>
</evidence>
<dbReference type="AlphaFoldDB" id="A0A4Y7PX10"/>
<keyword evidence="2" id="KW-1185">Reference proteome</keyword>